<dbReference type="PANTHER" id="PTHR42905">
    <property type="entry name" value="PHOSPHOENOLPYRUVATE CARBOXYLASE"/>
    <property type="match status" value="1"/>
</dbReference>
<keyword evidence="1" id="KW-0456">Lyase</keyword>
<sequence>MNPVLSPAIANFAAARRATFRTLHESGFFVIPNPWDVGTARYLRALGFKALATTSSGFAFSHGLPDADWAVPRDATLEHIRSIASAVDLPVNADFESGYAHSPNEVAENVRLCVATGVAGLSIEDATGDPVHPLYDLSLASERIRAAKQAIGHSGVLLTARAEAFLTGHPEPLREALRRLEAYAAAGADVLYAPGARTRPEIEAIVKTAHPLPVNVLVSSSAPLSLAQLEQLGVRRVSTGSALARAAWTGFIAAARGIAREQTMAGLDHITPYDEINDFFRKDRADLAIAEADKQQS</sequence>
<keyword evidence="2" id="KW-1185">Reference proteome</keyword>
<dbReference type="CDD" id="cd00377">
    <property type="entry name" value="ICL_PEPM"/>
    <property type="match status" value="1"/>
</dbReference>
<dbReference type="SUPFAM" id="SSF51621">
    <property type="entry name" value="Phosphoenolpyruvate/pyruvate domain"/>
    <property type="match status" value="1"/>
</dbReference>
<dbReference type="RefSeq" id="WP_130419426.1">
    <property type="nucleotide sequence ID" value="NZ_SHKW01000001.1"/>
</dbReference>
<dbReference type="InterPro" id="IPR039556">
    <property type="entry name" value="ICL/PEPM"/>
</dbReference>
<reference evidence="1 2" key="1">
    <citation type="submission" date="2019-02" db="EMBL/GenBank/DDBJ databases">
        <title>Genomic Encyclopedia of Archaeal and Bacterial Type Strains, Phase II (KMG-II): from individual species to whole genera.</title>
        <authorList>
            <person name="Goeker M."/>
        </authorList>
    </citation>
    <scope>NUCLEOTIDE SEQUENCE [LARGE SCALE GENOMIC DNA]</scope>
    <source>
        <strain evidence="1 2">DSM 18101</strain>
    </source>
</reference>
<dbReference type="InterPro" id="IPR015813">
    <property type="entry name" value="Pyrv/PenolPyrv_kinase-like_dom"/>
</dbReference>
<organism evidence="1 2">
    <name type="scientific">Edaphobacter modestus</name>
    <dbReference type="NCBI Taxonomy" id="388466"/>
    <lineage>
        <taxon>Bacteria</taxon>
        <taxon>Pseudomonadati</taxon>
        <taxon>Acidobacteriota</taxon>
        <taxon>Terriglobia</taxon>
        <taxon>Terriglobales</taxon>
        <taxon>Acidobacteriaceae</taxon>
        <taxon>Edaphobacter</taxon>
    </lineage>
</organism>
<dbReference type="Gene3D" id="3.20.20.60">
    <property type="entry name" value="Phosphoenolpyruvate-binding domains"/>
    <property type="match status" value="1"/>
</dbReference>
<evidence type="ECO:0000313" key="1">
    <source>
        <dbReference type="EMBL" id="RZU41520.1"/>
    </source>
</evidence>
<evidence type="ECO:0000313" key="2">
    <source>
        <dbReference type="Proteomes" id="UP000292958"/>
    </source>
</evidence>
<comment type="caution">
    <text evidence="1">The sequence shown here is derived from an EMBL/GenBank/DDBJ whole genome shotgun (WGS) entry which is preliminary data.</text>
</comment>
<dbReference type="Pfam" id="PF13714">
    <property type="entry name" value="PEP_mutase"/>
    <property type="match status" value="1"/>
</dbReference>
<dbReference type="EMBL" id="SHKW01000001">
    <property type="protein sequence ID" value="RZU41520.1"/>
    <property type="molecule type" value="Genomic_DNA"/>
</dbReference>
<dbReference type="Gene3D" id="6.10.250.2750">
    <property type="match status" value="1"/>
</dbReference>
<dbReference type="Proteomes" id="UP000292958">
    <property type="component" value="Unassembled WGS sequence"/>
</dbReference>
<proteinExistence type="predicted"/>
<name>A0A4Q7YV38_9BACT</name>
<dbReference type="AlphaFoldDB" id="A0A4Q7YV38"/>
<dbReference type="GO" id="GO:0016829">
    <property type="term" value="F:lyase activity"/>
    <property type="evidence" value="ECO:0007669"/>
    <property type="project" value="UniProtKB-KW"/>
</dbReference>
<protein>
    <submittedName>
        <fullName evidence="1">2-methylisocitrate lyase-like PEP mutase family enzyme</fullName>
    </submittedName>
</protein>
<dbReference type="InterPro" id="IPR040442">
    <property type="entry name" value="Pyrv_kinase-like_dom_sf"/>
</dbReference>
<accession>A0A4Q7YV38</accession>
<gene>
    <name evidence="1" type="ORF">BDD14_3043</name>
</gene>
<dbReference type="PANTHER" id="PTHR42905:SF16">
    <property type="entry name" value="CARBOXYPHOSPHONOENOLPYRUVATE PHOSPHONOMUTASE-LIKE PROTEIN (AFU_ORTHOLOGUE AFUA_5G07230)"/>
    <property type="match status" value="1"/>
</dbReference>
<dbReference type="OrthoDB" id="9780430at2"/>